<dbReference type="PANTHER" id="PTHR40266">
    <property type="entry name" value="TOXIN HIGB-1"/>
    <property type="match status" value="1"/>
</dbReference>
<protein>
    <submittedName>
        <fullName evidence="1">Proteic killer suppression protein</fullName>
    </submittedName>
</protein>
<dbReference type="OrthoDB" id="9801102at2"/>
<gene>
    <name evidence="1" type="ORF">SAMN05421770_103145</name>
</gene>
<dbReference type="EMBL" id="FZOU01000003">
    <property type="protein sequence ID" value="SNS93782.1"/>
    <property type="molecule type" value="Genomic_DNA"/>
</dbReference>
<dbReference type="InterPro" id="IPR035093">
    <property type="entry name" value="RelE/ParE_toxin_dom_sf"/>
</dbReference>
<dbReference type="PANTHER" id="PTHR40266:SF2">
    <property type="entry name" value="TOXIN HIGB-1"/>
    <property type="match status" value="1"/>
</dbReference>
<dbReference type="Pfam" id="PF05015">
    <property type="entry name" value="HigB-like_toxin"/>
    <property type="match status" value="1"/>
</dbReference>
<evidence type="ECO:0000313" key="1">
    <source>
        <dbReference type="EMBL" id="SNS93782.1"/>
    </source>
</evidence>
<keyword evidence="2" id="KW-1185">Reference proteome</keyword>
<reference evidence="1 2" key="1">
    <citation type="submission" date="2017-06" db="EMBL/GenBank/DDBJ databases">
        <authorList>
            <person name="Kim H.J."/>
            <person name="Triplett B.A."/>
        </authorList>
    </citation>
    <scope>NUCLEOTIDE SEQUENCE [LARGE SCALE GENOMIC DNA]</scope>
    <source>
        <strain evidence="1 2">DSM 18704</strain>
    </source>
</reference>
<sequence length="90" mass="10140">MIKSFRHAGLEDLFKTGSKKGINPSHATKLNDQLFALNNAKVPVEMNLPSWRLHALKGDMPGHWSVKVNGNWRLTFRFEAEMQSHIPAGS</sequence>
<proteinExistence type="predicted"/>
<dbReference type="InterPro" id="IPR007711">
    <property type="entry name" value="HigB-1"/>
</dbReference>
<name>A0A239IK41_9BACT</name>
<dbReference type="RefSeq" id="WP_089408270.1">
    <property type="nucleotide sequence ID" value="NZ_FZOU01000003.1"/>
</dbReference>
<dbReference type="Proteomes" id="UP000198356">
    <property type="component" value="Unassembled WGS sequence"/>
</dbReference>
<accession>A0A239IK41</accession>
<dbReference type="AlphaFoldDB" id="A0A239IK41"/>
<organism evidence="1 2">
    <name type="scientific">Granulicella rosea</name>
    <dbReference type="NCBI Taxonomy" id="474952"/>
    <lineage>
        <taxon>Bacteria</taxon>
        <taxon>Pseudomonadati</taxon>
        <taxon>Acidobacteriota</taxon>
        <taxon>Terriglobia</taxon>
        <taxon>Terriglobales</taxon>
        <taxon>Acidobacteriaceae</taxon>
        <taxon>Granulicella</taxon>
    </lineage>
</organism>
<dbReference type="SUPFAM" id="SSF143011">
    <property type="entry name" value="RelE-like"/>
    <property type="match status" value="1"/>
</dbReference>
<dbReference type="Gene3D" id="3.30.2310.20">
    <property type="entry name" value="RelE-like"/>
    <property type="match status" value="1"/>
</dbReference>
<evidence type="ECO:0000313" key="2">
    <source>
        <dbReference type="Proteomes" id="UP000198356"/>
    </source>
</evidence>